<dbReference type="KEGG" id="pti:PHATRDRAFT_50075"/>
<dbReference type="GO" id="GO:0016020">
    <property type="term" value="C:membrane"/>
    <property type="evidence" value="ECO:0007669"/>
    <property type="project" value="UniProtKB-SubCell"/>
</dbReference>
<organism evidence="9 10">
    <name type="scientific">Phaeodactylum tricornutum (strain CCAP 1055/1)</name>
    <dbReference type="NCBI Taxonomy" id="556484"/>
    <lineage>
        <taxon>Eukaryota</taxon>
        <taxon>Sar</taxon>
        <taxon>Stramenopiles</taxon>
        <taxon>Ochrophyta</taxon>
        <taxon>Bacillariophyta</taxon>
        <taxon>Bacillariophyceae</taxon>
        <taxon>Bacillariophycidae</taxon>
        <taxon>Naviculales</taxon>
        <taxon>Phaeodactylaceae</taxon>
        <taxon>Phaeodactylum</taxon>
    </lineage>
</organism>
<dbReference type="HOGENOM" id="CLU_003182_0_3_1"/>
<dbReference type="PANTHER" id="PTHR43310">
    <property type="entry name" value="SULFATE TRANSPORTER YBAR-RELATED"/>
    <property type="match status" value="1"/>
</dbReference>
<dbReference type="PaxDb" id="2850-Phatr50075"/>
<protein>
    <submittedName>
        <fullName evidence="9">Uncharacterized protein</fullName>
    </submittedName>
</protein>
<dbReference type="InParanoid" id="B7GCU4"/>
<name>B7GCU4_PHATC</name>
<proteinExistence type="predicted"/>
<dbReference type="SUPFAM" id="SSF51206">
    <property type="entry name" value="cAMP-binding domain-like"/>
    <property type="match status" value="1"/>
</dbReference>
<dbReference type="EMBL" id="CM000628">
    <property type="protein sequence ID" value="EEC43596.1"/>
    <property type="molecule type" value="Genomic_DNA"/>
</dbReference>
<feature type="domain" description="STAS" evidence="8">
    <location>
        <begin position="614"/>
        <end position="697"/>
    </location>
</feature>
<reference evidence="9 10" key="1">
    <citation type="journal article" date="2008" name="Nature">
        <title>The Phaeodactylum genome reveals the evolutionary history of diatom genomes.</title>
        <authorList>
            <person name="Bowler C."/>
            <person name="Allen A.E."/>
            <person name="Badger J.H."/>
            <person name="Grimwood J."/>
            <person name="Jabbari K."/>
            <person name="Kuo A."/>
            <person name="Maheswari U."/>
            <person name="Martens C."/>
            <person name="Maumus F."/>
            <person name="Otillar R.P."/>
            <person name="Rayko E."/>
            <person name="Salamov A."/>
            <person name="Vandepoele K."/>
            <person name="Beszteri B."/>
            <person name="Gruber A."/>
            <person name="Heijde M."/>
            <person name="Katinka M."/>
            <person name="Mock T."/>
            <person name="Valentin K."/>
            <person name="Verret F."/>
            <person name="Berges J.A."/>
            <person name="Brownlee C."/>
            <person name="Cadoret J.P."/>
            <person name="Chiovitti A."/>
            <person name="Choi C.J."/>
            <person name="Coesel S."/>
            <person name="De Martino A."/>
            <person name="Detter J.C."/>
            <person name="Durkin C."/>
            <person name="Falciatore A."/>
            <person name="Fournet J."/>
            <person name="Haruta M."/>
            <person name="Huysman M.J."/>
            <person name="Jenkins B.D."/>
            <person name="Jiroutova K."/>
            <person name="Jorgensen R.E."/>
            <person name="Joubert Y."/>
            <person name="Kaplan A."/>
            <person name="Kroger N."/>
            <person name="Kroth P.G."/>
            <person name="La Roche J."/>
            <person name="Lindquist E."/>
            <person name="Lommer M."/>
            <person name="Martin-Jezequel V."/>
            <person name="Lopez P.J."/>
            <person name="Lucas S."/>
            <person name="Mangogna M."/>
            <person name="McGinnis K."/>
            <person name="Medlin L.K."/>
            <person name="Montsant A."/>
            <person name="Oudot-Le Secq M.P."/>
            <person name="Napoli C."/>
            <person name="Obornik M."/>
            <person name="Parker M.S."/>
            <person name="Petit J.L."/>
            <person name="Porcel B.M."/>
            <person name="Poulsen N."/>
            <person name="Robison M."/>
            <person name="Rychlewski L."/>
            <person name="Rynearson T.A."/>
            <person name="Schmutz J."/>
            <person name="Shapiro H."/>
            <person name="Siaut M."/>
            <person name="Stanley M."/>
            <person name="Sussman M.R."/>
            <person name="Taylor A.R."/>
            <person name="Vardi A."/>
            <person name="von Dassow P."/>
            <person name="Vyverman W."/>
            <person name="Willis A."/>
            <person name="Wyrwicz L.S."/>
            <person name="Rokhsar D.S."/>
            <person name="Weissenbach J."/>
            <person name="Armbrust E.V."/>
            <person name="Green B.R."/>
            <person name="Van de Peer Y."/>
            <person name="Grigoriev I.V."/>
        </authorList>
    </citation>
    <scope>NUCLEOTIDE SEQUENCE [LARGE SCALE GENOMIC DNA]</scope>
    <source>
        <strain evidence="9 10">CCAP 1055/1</strain>
    </source>
</reference>
<dbReference type="SUPFAM" id="SSF52091">
    <property type="entry name" value="SpoIIaa-like"/>
    <property type="match status" value="1"/>
</dbReference>
<gene>
    <name evidence="9" type="ORF">PHATRDRAFT_50075</name>
</gene>
<feature type="transmembrane region" description="Helical" evidence="6">
    <location>
        <begin position="125"/>
        <end position="147"/>
    </location>
</feature>
<feature type="compositionally biased region" description="Low complexity" evidence="5">
    <location>
        <begin position="32"/>
        <end position="53"/>
    </location>
</feature>
<dbReference type="CDD" id="cd07042">
    <property type="entry name" value="STAS_SulP_like_sulfate_transporter"/>
    <property type="match status" value="1"/>
</dbReference>
<dbReference type="OrthoDB" id="409725at2759"/>
<evidence type="ECO:0000313" key="10">
    <source>
        <dbReference type="Proteomes" id="UP000000759"/>
    </source>
</evidence>
<keyword evidence="2 6" id="KW-0812">Transmembrane</keyword>
<dbReference type="InterPro" id="IPR002645">
    <property type="entry name" value="STAS_dom"/>
</dbReference>
<feature type="transmembrane region" description="Helical" evidence="6">
    <location>
        <begin position="295"/>
        <end position="318"/>
    </location>
</feature>
<dbReference type="PANTHER" id="PTHR43310:SF4">
    <property type="entry name" value="AFR304WP"/>
    <property type="match status" value="1"/>
</dbReference>
<dbReference type="InterPro" id="IPR052706">
    <property type="entry name" value="Membrane-Transporter-like"/>
</dbReference>
<feature type="transmembrane region" description="Helical" evidence="6">
    <location>
        <begin position="496"/>
        <end position="516"/>
    </location>
</feature>
<dbReference type="Gene3D" id="2.60.120.10">
    <property type="entry name" value="Jelly Rolls"/>
    <property type="match status" value="1"/>
</dbReference>
<evidence type="ECO:0000256" key="1">
    <source>
        <dbReference type="ARBA" id="ARBA00004141"/>
    </source>
</evidence>
<dbReference type="InterPro" id="IPR018490">
    <property type="entry name" value="cNMP-bd_dom_sf"/>
</dbReference>
<evidence type="ECO:0000256" key="3">
    <source>
        <dbReference type="ARBA" id="ARBA00022989"/>
    </source>
</evidence>
<dbReference type="Gene3D" id="3.30.750.24">
    <property type="entry name" value="STAS domain"/>
    <property type="match status" value="1"/>
</dbReference>
<feature type="domain" description="Cyclic nucleotide-binding" evidence="7">
    <location>
        <begin position="819"/>
        <end position="917"/>
    </location>
</feature>
<dbReference type="eggNOG" id="KOG0236">
    <property type="taxonomic scope" value="Eukaryota"/>
</dbReference>
<dbReference type="SMR" id="B7GCU4"/>
<feature type="transmembrane region" description="Helical" evidence="6">
    <location>
        <begin position="552"/>
        <end position="581"/>
    </location>
</feature>
<dbReference type="CDD" id="cd00038">
    <property type="entry name" value="CAP_ED"/>
    <property type="match status" value="1"/>
</dbReference>
<evidence type="ECO:0000313" key="9">
    <source>
        <dbReference type="EMBL" id="EEC43596.1"/>
    </source>
</evidence>
<keyword evidence="4 6" id="KW-0472">Membrane</keyword>
<dbReference type="Pfam" id="PF00916">
    <property type="entry name" value="Sulfate_transp"/>
    <property type="match status" value="2"/>
</dbReference>
<dbReference type="STRING" id="556484.B7GCU4"/>
<feature type="transmembrane region" description="Helical" evidence="6">
    <location>
        <begin position="338"/>
        <end position="360"/>
    </location>
</feature>
<accession>B7GCU4</accession>
<dbReference type="InterPro" id="IPR011547">
    <property type="entry name" value="SLC26A/SulP_dom"/>
</dbReference>
<dbReference type="InterPro" id="IPR000595">
    <property type="entry name" value="cNMP-bd_dom"/>
</dbReference>
<evidence type="ECO:0000256" key="6">
    <source>
        <dbReference type="SAM" id="Phobius"/>
    </source>
</evidence>
<dbReference type="PROSITE" id="PS50801">
    <property type="entry name" value="STAS"/>
    <property type="match status" value="1"/>
</dbReference>
<dbReference type="Pfam" id="PF01740">
    <property type="entry name" value="STAS"/>
    <property type="match status" value="1"/>
</dbReference>
<dbReference type="OMA" id="ENEDFWF"/>
<evidence type="ECO:0000259" key="7">
    <source>
        <dbReference type="PROSITE" id="PS50042"/>
    </source>
</evidence>
<keyword evidence="3 6" id="KW-1133">Transmembrane helix</keyword>
<dbReference type="PROSITE" id="PS50042">
    <property type="entry name" value="CNMP_BINDING_3"/>
    <property type="match status" value="1"/>
</dbReference>
<reference evidence="10" key="2">
    <citation type="submission" date="2008-08" db="EMBL/GenBank/DDBJ databases">
        <authorList>
            <consortium name="Diatom Consortium"/>
            <person name="Grigoriev I."/>
            <person name="Grimwood J."/>
            <person name="Kuo A."/>
            <person name="Otillar R.P."/>
            <person name="Salamov A."/>
            <person name="Detter J.C."/>
            <person name="Lindquist E."/>
            <person name="Shapiro H."/>
            <person name="Lucas S."/>
            <person name="Glavina del Rio T."/>
            <person name="Pitluck S."/>
            <person name="Rokhsar D."/>
            <person name="Bowler C."/>
        </authorList>
    </citation>
    <scope>GENOME REANNOTATION</scope>
    <source>
        <strain evidence="10">CCAP 1055/1</strain>
    </source>
</reference>
<feature type="region of interest" description="Disordered" evidence="5">
    <location>
        <begin position="1"/>
        <end position="59"/>
    </location>
</feature>
<evidence type="ECO:0000256" key="5">
    <source>
        <dbReference type="SAM" id="MobiDB-lite"/>
    </source>
</evidence>
<feature type="transmembrane region" description="Helical" evidence="6">
    <location>
        <begin position="233"/>
        <end position="254"/>
    </location>
</feature>
<evidence type="ECO:0000256" key="4">
    <source>
        <dbReference type="ARBA" id="ARBA00023136"/>
    </source>
</evidence>
<evidence type="ECO:0000256" key="2">
    <source>
        <dbReference type="ARBA" id="ARBA00022692"/>
    </source>
</evidence>
<dbReference type="InterPro" id="IPR036513">
    <property type="entry name" value="STAS_dom_sf"/>
</dbReference>
<dbReference type="InterPro" id="IPR014710">
    <property type="entry name" value="RmlC-like_jellyroll"/>
</dbReference>
<dbReference type="Proteomes" id="UP000000759">
    <property type="component" value="Chromosome 26"/>
</dbReference>
<sequence length="955" mass="103925">MEVENGDGTNGSRSEEIGAKAAPHATTSTDNRTASFTSTSSPPSFAPFQSQRSVQHKSSYDVSKSMERLRSSMIGNVSWIPGRHEKEDYDELGQVPTTRTSTTTTASPATPLPPSLHRALGQIPAIVLIGIFHLMIGIPFGASYFPIGWKAPGSADDEDENDDDGVHGIFPLPGKEALGIRMFLFSTILGQIVFTGLSGFRNPVGLQMVENVPFCHELATIAVRHQGYTREALSTLFAMYGFSSLLVGAVFYALGRWKLGNVVYYFPKHVLVGCIGGIGLYIAKTGVEVTRNAEFSLRAATVTYGLLLVVVLAFEVVLRLLEFGTRDVSGNARYPLLSPLYFCSITPVFYMALFVLGVNIETATEEGFFFPALDKCTIGGGENGEACSTSLWDSIFDQNLFNIWKVVNFSTVSFPALMDAIPTLVALTLFSLIHVPINIPAFANSTDTDVDMNKELIAHGYSNLLVGIFGGLQNYMAYTQSVLYDKSGGTGKASGYAVAGITSVLFLIGPTIASYIPRCMAGTLLVHVGVDLFLEGVYETWGKFDALEYGGIWLITMVMTLYGMEAAMIAGFITALFTYAVQNTTYVHILRGSMSAATLRSSKWNRSTRANAILADESTGRNRILVVQLQGHLFFGNMVQLTQSVNDVLSEKAKPRTEPWIVIIDFGLVLGIDSSAAQSISKLSKTLQHKHGVDLCIFVTGSGEGFPTAYSLSKELSTLSSTTPVVVSDEDVRTTEATPLLAPFATPNPDTSSSLYTGSRVCTTLDDALVFAEDALLARTDWSLLEADRHIGDPLRGGVYDITDETRVALRYLENLCPRGVDQAHVRLLWKCMTRETYVCGDSVWLQGSESDCMKLLLRGTLLASLENEAGTNESIAAGNTIGELGLVEHTPRMSSVTVVSADAVLYSLHRERWRELKAVSPHAASLTDRILIRYLSARVQHVSNRIYETRCLPI</sequence>
<keyword evidence="10" id="KW-1185">Reference proteome</keyword>
<dbReference type="GeneID" id="7198757"/>
<feature type="transmembrane region" description="Helical" evidence="6">
    <location>
        <begin position="416"/>
        <end position="437"/>
    </location>
</feature>
<dbReference type="AlphaFoldDB" id="B7GCU4"/>
<comment type="subcellular location">
    <subcellularLocation>
        <location evidence="1">Membrane</location>
        <topology evidence="1">Multi-pass membrane protein</topology>
    </subcellularLocation>
</comment>
<feature type="transmembrane region" description="Helical" evidence="6">
    <location>
        <begin position="180"/>
        <end position="200"/>
    </location>
</feature>
<feature type="transmembrane region" description="Helical" evidence="6">
    <location>
        <begin position="457"/>
        <end position="475"/>
    </location>
</feature>
<evidence type="ECO:0000259" key="8">
    <source>
        <dbReference type="PROSITE" id="PS50801"/>
    </source>
</evidence>
<dbReference type="RefSeq" id="XP_002184860.1">
    <property type="nucleotide sequence ID" value="XM_002184824.1"/>
</dbReference>